<evidence type="ECO:0000313" key="5">
    <source>
        <dbReference type="Proteomes" id="UP000192907"/>
    </source>
</evidence>
<keyword evidence="1" id="KW-0175">Coiled coil</keyword>
<evidence type="ECO:0000259" key="3">
    <source>
        <dbReference type="PROSITE" id="PS50983"/>
    </source>
</evidence>
<dbReference type="Pfam" id="PF01497">
    <property type="entry name" value="Peripla_BP_2"/>
    <property type="match status" value="1"/>
</dbReference>
<dbReference type="STRING" id="1513793.SAMN06296036_11683"/>
<accession>A0A1Y6CH19</accession>
<feature type="signal peptide" evidence="2">
    <location>
        <begin position="1"/>
        <end position="22"/>
    </location>
</feature>
<sequence>MNLKKIAVTLASVMLLSTGVQAKEQRLVAIGGSITEVICALGHCQDIVAADATSVYPSDLLERVPNLGYYRQLSAEGVVKQKADRIFMIDSAGPIKEVEKLKSLGIPIETLSSKKTVEAAEDRILKLGAKLNKADQARELIKQMKSDLSRAKVKAKTIRPGVKILFIYSRGRDRMMVAGRDTGPDEMFRILGLKNAFPGKGFKPVSGEAIMKLNPDVIVFPENSKEKMTVQEIQQMIPGIKYTAAAKQKRILFIDDLKFLGFTHRLGEAALDLIRGLESLQWRS</sequence>
<reference evidence="5" key="1">
    <citation type="submission" date="2017-04" db="EMBL/GenBank/DDBJ databases">
        <authorList>
            <person name="Varghese N."/>
            <person name="Submissions S."/>
        </authorList>
    </citation>
    <scope>NUCLEOTIDE SEQUENCE [LARGE SCALE GENOMIC DNA]</scope>
    <source>
        <strain evidence="5">RKEM611</strain>
    </source>
</reference>
<feature type="chain" id="PRO_5013345962" evidence="2">
    <location>
        <begin position="23"/>
        <end position="284"/>
    </location>
</feature>
<dbReference type="AlphaFoldDB" id="A0A1Y6CH19"/>
<dbReference type="PROSITE" id="PS50983">
    <property type="entry name" value="FE_B12_PBP"/>
    <property type="match status" value="1"/>
</dbReference>
<name>A0A1Y6CH19_9BACT</name>
<feature type="coiled-coil region" evidence="1">
    <location>
        <begin position="117"/>
        <end position="154"/>
    </location>
</feature>
<dbReference type="RefSeq" id="WP_132321752.1">
    <property type="nucleotide sequence ID" value="NZ_FWZT01000016.1"/>
</dbReference>
<dbReference type="InterPro" id="IPR002491">
    <property type="entry name" value="ABC_transptr_periplasmic_BD"/>
</dbReference>
<gene>
    <name evidence="4" type="ORF">SAMN06296036_11683</name>
</gene>
<dbReference type="OrthoDB" id="9797736at2"/>
<dbReference type="Gene3D" id="3.40.50.1980">
    <property type="entry name" value="Nitrogenase molybdenum iron protein domain"/>
    <property type="match status" value="2"/>
</dbReference>
<dbReference type="InterPro" id="IPR050902">
    <property type="entry name" value="ABC_Transporter_SBP"/>
</dbReference>
<proteinExistence type="predicted"/>
<feature type="domain" description="Fe/B12 periplasmic-binding" evidence="3">
    <location>
        <begin position="26"/>
        <end position="284"/>
    </location>
</feature>
<organism evidence="4 5">
    <name type="scientific">Pseudobacteriovorax antillogorgiicola</name>
    <dbReference type="NCBI Taxonomy" id="1513793"/>
    <lineage>
        <taxon>Bacteria</taxon>
        <taxon>Pseudomonadati</taxon>
        <taxon>Bdellovibrionota</taxon>
        <taxon>Oligoflexia</taxon>
        <taxon>Oligoflexales</taxon>
        <taxon>Pseudobacteriovoracaceae</taxon>
        <taxon>Pseudobacteriovorax</taxon>
    </lineage>
</organism>
<evidence type="ECO:0000313" key="4">
    <source>
        <dbReference type="EMBL" id="SMF52814.1"/>
    </source>
</evidence>
<dbReference type="PANTHER" id="PTHR30535">
    <property type="entry name" value="VITAMIN B12-BINDING PROTEIN"/>
    <property type="match status" value="1"/>
</dbReference>
<evidence type="ECO:0000256" key="2">
    <source>
        <dbReference type="SAM" id="SignalP"/>
    </source>
</evidence>
<dbReference type="EMBL" id="FWZT01000016">
    <property type="protein sequence ID" value="SMF52814.1"/>
    <property type="molecule type" value="Genomic_DNA"/>
</dbReference>
<keyword evidence="2" id="KW-0732">Signal</keyword>
<evidence type="ECO:0000256" key="1">
    <source>
        <dbReference type="SAM" id="Coils"/>
    </source>
</evidence>
<dbReference type="Proteomes" id="UP000192907">
    <property type="component" value="Unassembled WGS sequence"/>
</dbReference>
<protein>
    <submittedName>
        <fullName evidence="4">Iron complex transport system substrate-binding protein</fullName>
    </submittedName>
</protein>
<dbReference type="PANTHER" id="PTHR30535:SF4">
    <property type="entry name" value="HEMIN-BINDING PERIPLASMIC PROTEIN HMUT"/>
    <property type="match status" value="1"/>
</dbReference>
<dbReference type="SUPFAM" id="SSF53807">
    <property type="entry name" value="Helical backbone' metal receptor"/>
    <property type="match status" value="1"/>
</dbReference>
<keyword evidence="5" id="KW-1185">Reference proteome</keyword>